<proteinExistence type="predicted"/>
<gene>
    <name evidence="1" type="ordered locus">swp_4439</name>
</gene>
<name>B8CTH3_SHEPW</name>
<protein>
    <submittedName>
        <fullName evidence="1">Uncharacterized protein</fullName>
    </submittedName>
</protein>
<organism evidence="1 2">
    <name type="scientific">Shewanella piezotolerans (strain WP3 / JCM 13877)</name>
    <dbReference type="NCBI Taxonomy" id="225849"/>
    <lineage>
        <taxon>Bacteria</taxon>
        <taxon>Pseudomonadati</taxon>
        <taxon>Pseudomonadota</taxon>
        <taxon>Gammaproteobacteria</taxon>
        <taxon>Alteromonadales</taxon>
        <taxon>Shewanellaceae</taxon>
        <taxon>Shewanella</taxon>
    </lineage>
</organism>
<reference evidence="1 2" key="1">
    <citation type="journal article" date="2008" name="PLoS ONE">
        <title>Environmental adaptation: genomic analysis of the piezotolerant and psychrotolerant deep-sea iron reducing bacterium Shewanella piezotolerans WP3.</title>
        <authorList>
            <person name="Wang F."/>
            <person name="Wang J."/>
            <person name="Jian H."/>
            <person name="Zhang B."/>
            <person name="Li S."/>
            <person name="Wang F."/>
            <person name="Zeng X."/>
            <person name="Gao L."/>
            <person name="Bartlett D.H."/>
            <person name="Yu J."/>
            <person name="Hu S."/>
            <person name="Xiao X."/>
        </authorList>
    </citation>
    <scope>NUCLEOTIDE SEQUENCE [LARGE SCALE GENOMIC DNA]</scope>
    <source>
        <strain evidence="2">WP3 / JCM 13877</strain>
    </source>
</reference>
<dbReference type="EMBL" id="CP000472">
    <property type="protein sequence ID" value="ACJ31082.1"/>
    <property type="molecule type" value="Genomic_DNA"/>
</dbReference>
<sequence>MLLFLLYSRWPMSHFDACSRSERLVNKASGTVYLSNIEGLL</sequence>
<dbReference type="STRING" id="225849.swp_4439"/>
<dbReference type="HOGENOM" id="CLU_3276592_0_0_6"/>
<accession>B8CTH3</accession>
<keyword evidence="2" id="KW-1185">Reference proteome</keyword>
<evidence type="ECO:0000313" key="1">
    <source>
        <dbReference type="EMBL" id="ACJ31082.1"/>
    </source>
</evidence>
<dbReference type="Proteomes" id="UP000000753">
    <property type="component" value="Chromosome"/>
</dbReference>
<dbReference type="AlphaFoldDB" id="B8CTH3"/>
<evidence type="ECO:0000313" key="2">
    <source>
        <dbReference type="Proteomes" id="UP000000753"/>
    </source>
</evidence>
<dbReference type="KEGG" id="swp:swp_4439"/>